<dbReference type="AlphaFoldDB" id="A0A8S3YNJ7"/>
<feature type="transmembrane region" description="Helical" evidence="1">
    <location>
        <begin position="152"/>
        <end position="172"/>
    </location>
</feature>
<evidence type="ECO:0000259" key="2">
    <source>
        <dbReference type="Pfam" id="PF00487"/>
    </source>
</evidence>
<feature type="transmembrane region" description="Helical" evidence="1">
    <location>
        <begin position="204"/>
        <end position="221"/>
    </location>
</feature>
<feature type="transmembrane region" description="Helical" evidence="1">
    <location>
        <begin position="241"/>
        <end position="259"/>
    </location>
</feature>
<accession>A0A8S3YNJ7</accession>
<keyword evidence="1" id="KW-1133">Transmembrane helix</keyword>
<feature type="domain" description="Fatty acid desaturase" evidence="2">
    <location>
        <begin position="122"/>
        <end position="365"/>
    </location>
</feature>
<dbReference type="InterPro" id="IPR005804">
    <property type="entry name" value="FA_desaturase_dom"/>
</dbReference>
<dbReference type="GO" id="GO:0016491">
    <property type="term" value="F:oxidoreductase activity"/>
    <property type="evidence" value="ECO:0007669"/>
    <property type="project" value="InterPro"/>
</dbReference>
<evidence type="ECO:0000313" key="3">
    <source>
        <dbReference type="EMBL" id="CAG5116500.1"/>
    </source>
</evidence>
<dbReference type="GO" id="GO:0006629">
    <property type="term" value="P:lipid metabolic process"/>
    <property type="evidence" value="ECO:0007669"/>
    <property type="project" value="InterPro"/>
</dbReference>
<dbReference type="Proteomes" id="UP000678393">
    <property type="component" value="Unassembled WGS sequence"/>
</dbReference>
<keyword evidence="1" id="KW-0812">Transmembrane</keyword>
<sequence length="397" mass="46018">MEPAYTSTKPSNSCFRKWPILWPMLISSGGEESYQTEDEQANAVDTISSPRADQAVEKMSLRRKLPSIVDIKKCIPPSCFKSSTPLSVYYMIRDFLIIVFLYILIEMTWQHLPYAVQLLVTPAYWLLQGTMLMAVFVVGHDAGHGSFSTSEMVNTICGNICHTIVCCPYYMWKLSHRNHHKHTGNIDKDEVFYPVREKDNTHTHMAPGFGLGIGWFLYLAHGYRHRVVQHFNPLDPMFHSHVINCTISLGCLICWWMLLARATESCGWTALCYHYLLPELIFGTYLVIITFLHHHSEGVPWYGDSVWNNVRGQLSTVDRSYGWCHYLIHNIGTHQIHHLFPKIPHYHLEAATESFRKAYPELVVVRNENILMAFYRMFQKFDRQSNIADNTLVHVYQ</sequence>
<dbReference type="InterPro" id="IPR012171">
    <property type="entry name" value="Fatty_acid_desaturase"/>
</dbReference>
<protein>
    <recommendedName>
        <fullName evidence="2">Fatty acid desaturase domain-containing protein</fullName>
    </recommendedName>
</protein>
<dbReference type="Pfam" id="PF00487">
    <property type="entry name" value="FA_desaturase"/>
    <property type="match status" value="1"/>
</dbReference>
<organism evidence="3 4">
    <name type="scientific">Candidula unifasciata</name>
    <dbReference type="NCBI Taxonomy" id="100452"/>
    <lineage>
        <taxon>Eukaryota</taxon>
        <taxon>Metazoa</taxon>
        <taxon>Spiralia</taxon>
        <taxon>Lophotrochozoa</taxon>
        <taxon>Mollusca</taxon>
        <taxon>Gastropoda</taxon>
        <taxon>Heterobranchia</taxon>
        <taxon>Euthyneura</taxon>
        <taxon>Panpulmonata</taxon>
        <taxon>Eupulmonata</taxon>
        <taxon>Stylommatophora</taxon>
        <taxon>Helicina</taxon>
        <taxon>Helicoidea</taxon>
        <taxon>Geomitridae</taxon>
        <taxon>Candidula</taxon>
    </lineage>
</organism>
<dbReference type="CDD" id="cd03507">
    <property type="entry name" value="Delta12-FADS-like"/>
    <property type="match status" value="1"/>
</dbReference>
<feature type="transmembrane region" description="Helical" evidence="1">
    <location>
        <begin position="87"/>
        <end position="105"/>
    </location>
</feature>
<name>A0A8S3YNJ7_9EUPU</name>
<dbReference type="OrthoDB" id="1461976at2759"/>
<proteinExistence type="predicted"/>
<dbReference type="PANTHER" id="PTHR32100">
    <property type="entry name" value="OMEGA-6 FATTY ACID DESATURASE, CHLOROPLASTIC"/>
    <property type="match status" value="1"/>
</dbReference>
<keyword evidence="1" id="KW-0472">Membrane</keyword>
<keyword evidence="4" id="KW-1185">Reference proteome</keyword>
<evidence type="ECO:0000256" key="1">
    <source>
        <dbReference type="SAM" id="Phobius"/>
    </source>
</evidence>
<evidence type="ECO:0000313" key="4">
    <source>
        <dbReference type="Proteomes" id="UP000678393"/>
    </source>
</evidence>
<feature type="transmembrane region" description="Helical" evidence="1">
    <location>
        <begin position="117"/>
        <end position="140"/>
    </location>
</feature>
<dbReference type="EMBL" id="CAJHNH020000267">
    <property type="protein sequence ID" value="CAG5116500.1"/>
    <property type="molecule type" value="Genomic_DNA"/>
</dbReference>
<feature type="transmembrane region" description="Helical" evidence="1">
    <location>
        <begin position="271"/>
        <end position="292"/>
    </location>
</feature>
<reference evidence="3" key="1">
    <citation type="submission" date="2021-04" db="EMBL/GenBank/DDBJ databases">
        <authorList>
            <consortium name="Molecular Ecology Group"/>
        </authorList>
    </citation>
    <scope>NUCLEOTIDE SEQUENCE</scope>
</reference>
<gene>
    <name evidence="3" type="ORF">CUNI_LOCUS2058</name>
</gene>
<comment type="caution">
    <text evidence="3">The sequence shown here is derived from an EMBL/GenBank/DDBJ whole genome shotgun (WGS) entry which is preliminary data.</text>
</comment>